<dbReference type="GO" id="GO:0051287">
    <property type="term" value="F:NAD binding"/>
    <property type="evidence" value="ECO:0007669"/>
    <property type="project" value="InterPro"/>
</dbReference>
<dbReference type="PRINTS" id="PR00072">
    <property type="entry name" value="MALOXRDTASE"/>
</dbReference>
<evidence type="ECO:0000259" key="4">
    <source>
        <dbReference type="SMART" id="SM00919"/>
    </source>
</evidence>
<dbReference type="GO" id="GO:0009507">
    <property type="term" value="C:chloroplast"/>
    <property type="evidence" value="ECO:0007669"/>
    <property type="project" value="TreeGrafter"/>
</dbReference>
<dbReference type="FunFam" id="3.40.50.720:FF:000635">
    <property type="entry name" value="NADP-dependent malic enzyme"/>
    <property type="match status" value="1"/>
</dbReference>
<dbReference type="InterPro" id="IPR001891">
    <property type="entry name" value="Malic_OxRdtase"/>
</dbReference>
<dbReference type="SMART" id="SM01274">
    <property type="entry name" value="malic"/>
    <property type="match status" value="1"/>
</dbReference>
<dbReference type="GO" id="GO:0004473">
    <property type="term" value="F:malate dehydrogenase (decarboxylating) (NADP+) activity"/>
    <property type="evidence" value="ECO:0007669"/>
    <property type="project" value="TreeGrafter"/>
</dbReference>
<feature type="binding site" evidence="3">
    <location>
        <position position="247"/>
    </location>
    <ligand>
        <name>a divalent metal cation</name>
        <dbReference type="ChEBI" id="CHEBI:60240"/>
    </ligand>
</feature>
<evidence type="ECO:0000256" key="2">
    <source>
        <dbReference type="PIRSR" id="PIRSR000106-2"/>
    </source>
</evidence>
<dbReference type="SUPFAM" id="SSF53223">
    <property type="entry name" value="Aminoacid dehydrogenase-like, N-terminal domain"/>
    <property type="match status" value="1"/>
</dbReference>
<comment type="cofactor">
    <cofactor evidence="3">
        <name>Mg(2+)</name>
        <dbReference type="ChEBI" id="CHEBI:18420"/>
    </cofactor>
    <cofactor evidence="3">
        <name>Mn(2+)</name>
        <dbReference type="ChEBI" id="CHEBI:29035"/>
    </cofactor>
    <text evidence="3">Divalent metal cations. Prefers magnesium or manganese.</text>
</comment>
<dbReference type="AlphaFoldDB" id="A0A383WLJ7"/>
<name>A0A383WLJ7_TETOB</name>
<dbReference type="EMBL" id="FNXT01000851">
    <property type="protein sequence ID" value="SZX68337.1"/>
    <property type="molecule type" value="Genomic_DNA"/>
</dbReference>
<dbReference type="STRING" id="3088.A0A383WLJ7"/>
<dbReference type="InterPro" id="IPR012301">
    <property type="entry name" value="Malic_N_dom"/>
</dbReference>
<dbReference type="PANTHER" id="PTHR23406">
    <property type="entry name" value="MALIC ENZYME-RELATED"/>
    <property type="match status" value="1"/>
</dbReference>
<dbReference type="Gene3D" id="3.40.50.10380">
    <property type="entry name" value="Malic enzyme, N-terminal domain"/>
    <property type="match status" value="1"/>
</dbReference>
<dbReference type="Proteomes" id="UP000256970">
    <property type="component" value="Unassembled WGS sequence"/>
</dbReference>
<sequence>MGRPTTPWVRQVISGVDLMRHPKYNKGLAFSESERDRLYLRGLLPPAVLSQEVQLERAILNIRSKDSPLDKYTYLSSLQGRNERLFYRVLMEHFEELLPMVSIPTVREACQKYGLMFKSLPRGLFVTLEDRGRVFRILKNWPERNVRVITVTDGERVGPLGDLGVQAIGVPISKLALHTACGGVEPATTMPVVFDVGTDNEDLLRSPLYVGVRHRRVRGDAYYQLLDEFLTAVRRRYGNTTLIHFCDMAYDNAAKLLNMYRTDFPCFSDELQGLGTAVLAAILGSLPKTGGSLADHTVLLSGEGAAAACVAELLAAAVAHQTGTTVLEARQNIWLVDSKGLVTRSRGDSSTLEDYKLPYCHSGPADCADLLSAVQTLRPTVLIGCDQLGGPPPFVFDQHVVGTMADNAQHPLIFPLSSTAPECSPHDAYVWSGGRAVVATCRQTPAVAGTGEGEGQSLQPSHISSTYIFPGVALGTLISRCTKLRDEQFIAAAEAVARMVTHEDRAAGATLPPLHKIRDVSASVARAVAQKAYEGGFATDLPKPHSLYDRARSYMYNPQYRRYR</sequence>
<feature type="domain" description="Malic enzyme NAD-binding" evidence="4">
    <location>
        <begin position="271"/>
        <end position="533"/>
    </location>
</feature>
<dbReference type="GO" id="GO:0046872">
    <property type="term" value="F:metal ion binding"/>
    <property type="evidence" value="ECO:0007669"/>
    <property type="project" value="UniProtKB-KW"/>
</dbReference>
<dbReference type="NCBIfam" id="NF010052">
    <property type="entry name" value="PRK13529.1"/>
    <property type="match status" value="1"/>
</dbReference>
<evidence type="ECO:0008006" key="9">
    <source>
        <dbReference type="Google" id="ProtNLM"/>
    </source>
</evidence>
<dbReference type="Pfam" id="PF03949">
    <property type="entry name" value="Malic_M"/>
    <property type="match status" value="1"/>
</dbReference>
<feature type="domain" description="Malic enzyme N-terminal" evidence="5">
    <location>
        <begin position="79"/>
        <end position="261"/>
    </location>
</feature>
<dbReference type="GO" id="GO:0006108">
    <property type="term" value="P:malate metabolic process"/>
    <property type="evidence" value="ECO:0007669"/>
    <property type="project" value="TreeGrafter"/>
</dbReference>
<dbReference type="InterPro" id="IPR012302">
    <property type="entry name" value="Malic_NAD-bd"/>
</dbReference>
<keyword evidence="8" id="KW-1185">Reference proteome</keyword>
<dbReference type="EMBL" id="FNXT01001291">
    <property type="protein sequence ID" value="SZX77616.1"/>
    <property type="molecule type" value="Genomic_DNA"/>
</dbReference>
<accession>A0A383WLJ7</accession>
<evidence type="ECO:0000313" key="7">
    <source>
        <dbReference type="EMBL" id="SZX77616.1"/>
    </source>
</evidence>
<dbReference type="SMART" id="SM00919">
    <property type="entry name" value="Malic_M"/>
    <property type="match status" value="1"/>
</dbReference>
<evidence type="ECO:0000256" key="3">
    <source>
        <dbReference type="PIRSR" id="PIRSR000106-3"/>
    </source>
</evidence>
<dbReference type="Gene3D" id="3.40.50.720">
    <property type="entry name" value="NAD(P)-binding Rossmann-like Domain"/>
    <property type="match status" value="1"/>
</dbReference>
<proteinExistence type="inferred from homology"/>
<dbReference type="SUPFAM" id="SSF51735">
    <property type="entry name" value="NAD(P)-binding Rossmann-fold domains"/>
    <property type="match status" value="1"/>
</dbReference>
<dbReference type="PIRSF" id="PIRSF000106">
    <property type="entry name" value="ME"/>
    <property type="match status" value="1"/>
</dbReference>
<feature type="binding site" evidence="2">
    <location>
        <position position="156"/>
    </location>
    <ligand>
        <name>(S)-malate</name>
        <dbReference type="ChEBI" id="CHEBI:15589"/>
    </ligand>
</feature>
<dbReference type="InterPro" id="IPR037062">
    <property type="entry name" value="Malic_N_dom_sf"/>
</dbReference>
<protein>
    <recommendedName>
        <fullName evidence="9">Malic enzyme</fullName>
    </recommendedName>
</protein>
<evidence type="ECO:0000259" key="5">
    <source>
        <dbReference type="SMART" id="SM01274"/>
    </source>
</evidence>
<reference evidence="7 8" key="1">
    <citation type="submission" date="2016-10" db="EMBL/GenBank/DDBJ databases">
        <authorList>
            <person name="Cai Z."/>
        </authorList>
    </citation>
    <scope>NUCLEOTIDE SEQUENCE [LARGE SCALE GENOMIC DNA]</scope>
</reference>
<keyword evidence="3" id="KW-0479">Metal-binding</keyword>
<dbReference type="Pfam" id="PF00390">
    <property type="entry name" value="malic"/>
    <property type="match status" value="1"/>
</dbReference>
<dbReference type="PANTHER" id="PTHR23406:SF90">
    <property type="entry name" value="MALIC ENZYME-RELATED"/>
    <property type="match status" value="1"/>
</dbReference>
<evidence type="ECO:0000256" key="1">
    <source>
        <dbReference type="ARBA" id="ARBA00008785"/>
    </source>
</evidence>
<dbReference type="InterPro" id="IPR036291">
    <property type="entry name" value="NAD(P)-bd_dom_sf"/>
</dbReference>
<dbReference type="InterPro" id="IPR046346">
    <property type="entry name" value="Aminoacid_DH-like_N_sf"/>
</dbReference>
<comment type="similarity">
    <text evidence="1">Belongs to the malic enzymes family.</text>
</comment>
<evidence type="ECO:0000313" key="6">
    <source>
        <dbReference type="EMBL" id="SZX68337.1"/>
    </source>
</evidence>
<gene>
    <name evidence="7" type="ORF">BQ4739_LOCUS17968</name>
    <name evidence="6" type="ORF">BQ4739_LOCUS8696</name>
</gene>
<organism evidence="7 8">
    <name type="scientific">Tetradesmus obliquus</name>
    <name type="common">Green alga</name>
    <name type="synonym">Acutodesmus obliquus</name>
    <dbReference type="NCBI Taxonomy" id="3088"/>
    <lineage>
        <taxon>Eukaryota</taxon>
        <taxon>Viridiplantae</taxon>
        <taxon>Chlorophyta</taxon>
        <taxon>core chlorophytes</taxon>
        <taxon>Chlorophyceae</taxon>
        <taxon>CS clade</taxon>
        <taxon>Sphaeropleales</taxon>
        <taxon>Scenedesmaceae</taxon>
        <taxon>Tetradesmus</taxon>
    </lineage>
</organism>
<evidence type="ECO:0000313" key="8">
    <source>
        <dbReference type="Proteomes" id="UP000256970"/>
    </source>
</evidence>